<accession>G4QET3</accession>
<dbReference type="Proteomes" id="UP000009282">
    <property type="component" value="Chromosome"/>
</dbReference>
<dbReference type="AlphaFoldDB" id="G4QET3"/>
<dbReference type="HOGENOM" id="CLU_045244_0_0_6"/>
<evidence type="ECO:0000313" key="2">
    <source>
        <dbReference type="EMBL" id="AEP28196.1"/>
    </source>
</evidence>
<sequence length="469" mass="50174">MKKIIISVAAIAVVGLVAPKFTGAGINEGLDNFIANVNTAPGYTATIESRETSWFSSAAVVKVGIDPAMFADLDLAPSDMQNFEELSANINVTAQHGPFLTLNGLGLGLSAWKAEVDESVLREYLSYADDERFYSVAGQVSLFGGLSFEDTMPKFTVIAQDGGDEAITVSGWNGKGTASSSGATYAGATDLVTVSADGVTFEMKSMSLKSSIEGDWTAAMKGDFYNSTSQFGITSISLDMPMLDTKASLDKLIVDVKTEKSEDGKLMDMDINYAVESIEAPTFSGRDLIVKSEINNLERAFFKAYQEASANPAQMEQAMADIIETKLLPQLQASPEFNLTEMSGKVADGNFSGKIMTKVTGVNSLPEPLEDPAFWASKTVVDSKLTLDKAMALWVGEQVVISQIQADPNAAGMTNEEIKAIAAEQVEGMIGMFAQQGMITVNADGEYEMTFTMQDGQAMLNGKPMPLPF</sequence>
<organism evidence="2 3">
    <name type="scientific">Glaciecola nitratireducens (strain JCM 12485 / KCTC 12276 / FR1064)</name>
    <dbReference type="NCBI Taxonomy" id="1085623"/>
    <lineage>
        <taxon>Bacteria</taxon>
        <taxon>Pseudomonadati</taxon>
        <taxon>Pseudomonadota</taxon>
        <taxon>Gammaproteobacteria</taxon>
        <taxon>Alteromonadales</taxon>
        <taxon>Alteromonadaceae</taxon>
        <taxon>Brumicola</taxon>
    </lineage>
</organism>
<feature type="chain" id="PRO_5003467184" description="DUF945 domain-containing protein" evidence="1">
    <location>
        <begin position="25"/>
        <end position="469"/>
    </location>
</feature>
<dbReference type="Pfam" id="PF06097">
    <property type="entry name" value="DUF945"/>
    <property type="match status" value="1"/>
</dbReference>
<protein>
    <recommendedName>
        <fullName evidence="4">DUF945 domain-containing protein</fullName>
    </recommendedName>
</protein>
<name>G4QET3_GLANF</name>
<evidence type="ECO:0000313" key="3">
    <source>
        <dbReference type="Proteomes" id="UP000009282"/>
    </source>
</evidence>
<feature type="signal peptide" evidence="1">
    <location>
        <begin position="1"/>
        <end position="24"/>
    </location>
</feature>
<keyword evidence="3" id="KW-1185">Reference proteome</keyword>
<reference evidence="2 3" key="1">
    <citation type="journal article" date="2011" name="J. Bacteriol.">
        <title>Complete genome sequence of seawater bacterium Glaciecola nitratireducens FR1064T.</title>
        <authorList>
            <person name="Bian F."/>
            <person name="Qin Q.L."/>
            <person name="Xie B.B."/>
            <person name="Shu Y.L."/>
            <person name="Zhang X.Y."/>
            <person name="Yu Y."/>
            <person name="Chen B."/>
            <person name="Chen X.L."/>
            <person name="Zhou B.C."/>
            <person name="Zhang Y.Z."/>
        </authorList>
    </citation>
    <scope>NUCLEOTIDE SEQUENCE [LARGE SCALE GENOMIC DNA]</scope>
    <source>
        <strain evidence="3">JCM 12485 / KCTC 12276 / FR1064</strain>
    </source>
</reference>
<dbReference type="eggNOG" id="COG5339">
    <property type="taxonomic scope" value="Bacteria"/>
</dbReference>
<dbReference type="OrthoDB" id="6320601at2"/>
<evidence type="ECO:0000256" key="1">
    <source>
        <dbReference type="SAM" id="SignalP"/>
    </source>
</evidence>
<dbReference type="EMBL" id="CP003060">
    <property type="protein sequence ID" value="AEP28196.1"/>
    <property type="molecule type" value="Genomic_DNA"/>
</dbReference>
<dbReference type="InterPro" id="IPR010352">
    <property type="entry name" value="DUF945"/>
</dbReference>
<proteinExistence type="predicted"/>
<keyword evidence="1" id="KW-0732">Signal</keyword>
<evidence type="ECO:0008006" key="4">
    <source>
        <dbReference type="Google" id="ProtNLM"/>
    </source>
</evidence>
<dbReference type="RefSeq" id="WP_014107075.1">
    <property type="nucleotide sequence ID" value="NC_016041.1"/>
</dbReference>
<gene>
    <name evidence="2" type="ordered locus">GNIT_0041</name>
</gene>
<dbReference type="STRING" id="1085623.GNIT_0041"/>
<dbReference type="KEGG" id="gni:GNIT_0041"/>